<dbReference type="Proteomes" id="UP000236621">
    <property type="component" value="Unassembled WGS sequence"/>
</dbReference>
<dbReference type="AlphaFoldDB" id="A0A2K3QG11"/>
<organism evidence="2 3">
    <name type="scientific">Tolypocladium capitatum</name>
    <dbReference type="NCBI Taxonomy" id="45235"/>
    <lineage>
        <taxon>Eukaryota</taxon>
        <taxon>Fungi</taxon>
        <taxon>Dikarya</taxon>
        <taxon>Ascomycota</taxon>
        <taxon>Pezizomycotina</taxon>
        <taxon>Sordariomycetes</taxon>
        <taxon>Hypocreomycetidae</taxon>
        <taxon>Hypocreales</taxon>
        <taxon>Ophiocordycipitaceae</taxon>
        <taxon>Tolypocladium</taxon>
    </lineage>
</organism>
<comment type="caution">
    <text evidence="2">The sequence shown here is derived from an EMBL/GenBank/DDBJ whole genome shotgun (WGS) entry which is preliminary data.</text>
</comment>
<feature type="region of interest" description="Disordered" evidence="1">
    <location>
        <begin position="131"/>
        <end position="163"/>
    </location>
</feature>
<sequence length="192" mass="20714">MTNMAAGAKQGRPASSALPPAPCRQRPLSLSLARERQASHDACGQQNATPRLVDTPERAELASAPKLSRPGGGQESFNVTSLHAQIHTTSRHVLIANDPFLSWHWSWLWLQRHDHHLRQLLASTAISTLPRPLSTANAQPRPQPPRSPFAVPSPSPTARHGRCPLRSPAIALVPPAIVPPAIIPPCTPHAAR</sequence>
<proteinExistence type="predicted"/>
<evidence type="ECO:0000256" key="1">
    <source>
        <dbReference type="SAM" id="MobiDB-lite"/>
    </source>
</evidence>
<evidence type="ECO:0000313" key="3">
    <source>
        <dbReference type="Proteomes" id="UP000236621"/>
    </source>
</evidence>
<protein>
    <submittedName>
        <fullName evidence="2">Uncharacterized protein</fullName>
    </submittedName>
</protein>
<gene>
    <name evidence="2" type="ORF">TCAP_03631</name>
</gene>
<reference evidence="2 3" key="1">
    <citation type="submission" date="2017-08" db="EMBL/GenBank/DDBJ databases">
        <title>Harnessing the power of phylogenomics to disentangle the directionality and signatures of interkingdom host jumping in the parasitic fungal genus Tolypocladium.</title>
        <authorList>
            <person name="Quandt C.A."/>
            <person name="Patterson W."/>
            <person name="Spatafora J.W."/>
        </authorList>
    </citation>
    <scope>NUCLEOTIDE SEQUENCE [LARGE SCALE GENOMIC DNA]</scope>
    <source>
        <strain evidence="2 3">CBS 113982</strain>
    </source>
</reference>
<feature type="region of interest" description="Disordered" evidence="1">
    <location>
        <begin position="1"/>
        <end position="56"/>
    </location>
</feature>
<feature type="compositionally biased region" description="Pro residues" evidence="1">
    <location>
        <begin position="141"/>
        <end position="155"/>
    </location>
</feature>
<dbReference type="OrthoDB" id="71227at2759"/>
<evidence type="ECO:0000313" key="2">
    <source>
        <dbReference type="EMBL" id="PNY26443.1"/>
    </source>
</evidence>
<name>A0A2K3QG11_9HYPO</name>
<accession>A0A2K3QG11</accession>
<dbReference type="EMBL" id="NRSZ01000551">
    <property type="protein sequence ID" value="PNY26443.1"/>
    <property type="molecule type" value="Genomic_DNA"/>
</dbReference>
<keyword evidence="3" id="KW-1185">Reference proteome</keyword>